<dbReference type="GO" id="GO:0000139">
    <property type="term" value="C:Golgi membrane"/>
    <property type="evidence" value="ECO:0000318"/>
    <property type="project" value="GO_Central"/>
</dbReference>
<accession>A0A2K3E6V6</accession>
<dbReference type="InterPro" id="IPR045221">
    <property type="entry name" value="Sphingomyelin_synth-like"/>
</dbReference>
<evidence type="ECO:0000313" key="4">
    <source>
        <dbReference type="Proteomes" id="UP000006906"/>
    </source>
</evidence>
<reference evidence="3 4" key="1">
    <citation type="journal article" date="2007" name="Science">
        <title>The Chlamydomonas genome reveals the evolution of key animal and plant functions.</title>
        <authorList>
            <person name="Merchant S.S."/>
            <person name="Prochnik S.E."/>
            <person name="Vallon O."/>
            <person name="Harris E.H."/>
            <person name="Karpowicz S.J."/>
            <person name="Witman G.B."/>
            <person name="Terry A."/>
            <person name="Salamov A."/>
            <person name="Fritz-Laylin L.K."/>
            <person name="Marechal-Drouard L."/>
            <person name="Marshall W.F."/>
            <person name="Qu L.H."/>
            <person name="Nelson D.R."/>
            <person name="Sanderfoot A.A."/>
            <person name="Spalding M.H."/>
            <person name="Kapitonov V.V."/>
            <person name="Ren Q."/>
            <person name="Ferris P."/>
            <person name="Lindquist E."/>
            <person name="Shapiro H."/>
            <person name="Lucas S.M."/>
            <person name="Grimwood J."/>
            <person name="Schmutz J."/>
            <person name="Cardol P."/>
            <person name="Cerutti H."/>
            <person name="Chanfreau G."/>
            <person name="Chen C.L."/>
            <person name="Cognat V."/>
            <person name="Croft M.T."/>
            <person name="Dent R."/>
            <person name="Dutcher S."/>
            <person name="Fernandez E."/>
            <person name="Fukuzawa H."/>
            <person name="Gonzalez-Ballester D."/>
            <person name="Gonzalez-Halphen D."/>
            <person name="Hallmann A."/>
            <person name="Hanikenne M."/>
            <person name="Hippler M."/>
            <person name="Inwood W."/>
            <person name="Jabbari K."/>
            <person name="Kalanon M."/>
            <person name="Kuras R."/>
            <person name="Lefebvre P.A."/>
            <person name="Lemaire S.D."/>
            <person name="Lobanov A.V."/>
            <person name="Lohr M."/>
            <person name="Manuell A."/>
            <person name="Meier I."/>
            <person name="Mets L."/>
            <person name="Mittag M."/>
            <person name="Mittelmeier T."/>
            <person name="Moroney J.V."/>
            <person name="Moseley J."/>
            <person name="Napoli C."/>
            <person name="Nedelcu A.M."/>
            <person name="Niyogi K."/>
            <person name="Novoselov S.V."/>
            <person name="Paulsen I.T."/>
            <person name="Pazour G."/>
            <person name="Purton S."/>
            <person name="Ral J.P."/>
            <person name="Riano-Pachon D.M."/>
            <person name="Riekhof W."/>
            <person name="Rymarquis L."/>
            <person name="Schroda M."/>
            <person name="Stern D."/>
            <person name="Umen J."/>
            <person name="Willows R."/>
            <person name="Wilson N."/>
            <person name="Zimmer S.L."/>
            <person name="Allmer J."/>
            <person name="Balk J."/>
            <person name="Bisova K."/>
            <person name="Chen C.J."/>
            <person name="Elias M."/>
            <person name="Gendler K."/>
            <person name="Hauser C."/>
            <person name="Lamb M.R."/>
            <person name="Ledford H."/>
            <person name="Long J.C."/>
            <person name="Minagawa J."/>
            <person name="Page M.D."/>
            <person name="Pan J."/>
            <person name="Pootakham W."/>
            <person name="Roje S."/>
            <person name="Rose A."/>
            <person name="Stahlberg E."/>
            <person name="Terauchi A.M."/>
            <person name="Yang P."/>
            <person name="Ball S."/>
            <person name="Bowler C."/>
            <person name="Dieckmann C.L."/>
            <person name="Gladyshev V.N."/>
            <person name="Green P."/>
            <person name="Jorgensen R."/>
            <person name="Mayfield S."/>
            <person name="Mueller-Roeber B."/>
            <person name="Rajamani S."/>
            <person name="Sayre R.T."/>
            <person name="Brokstein P."/>
            <person name="Dubchak I."/>
            <person name="Goodstein D."/>
            <person name="Hornick L."/>
            <person name="Huang Y.W."/>
            <person name="Jhaveri J."/>
            <person name="Luo Y."/>
            <person name="Martinez D."/>
            <person name="Ngau W.C."/>
            <person name="Otillar B."/>
            <person name="Poliakov A."/>
            <person name="Porter A."/>
            <person name="Szajkowski L."/>
            <person name="Werner G."/>
            <person name="Zhou K."/>
            <person name="Grigoriev I.V."/>
            <person name="Rokhsar D.S."/>
            <person name="Grossman A.R."/>
        </authorList>
    </citation>
    <scope>NUCLEOTIDE SEQUENCE [LARGE SCALE GENOMIC DNA]</scope>
    <source>
        <strain evidence="4">CC-503</strain>
    </source>
</reference>
<evidence type="ECO:0000256" key="2">
    <source>
        <dbReference type="SAM" id="Phobius"/>
    </source>
</evidence>
<dbReference type="PANTHER" id="PTHR21290">
    <property type="entry name" value="SPHINGOMYELIN SYNTHETASE"/>
    <property type="match status" value="1"/>
</dbReference>
<keyword evidence="2" id="KW-1133">Transmembrane helix</keyword>
<dbReference type="GO" id="GO:0005789">
    <property type="term" value="C:endoplasmic reticulum membrane"/>
    <property type="evidence" value="ECO:0000318"/>
    <property type="project" value="GO_Central"/>
</dbReference>
<sequence length="434" mass="46628">MTDRTGVRRRALTPHAETELGPAAADSPHEGPGEQLGNDVATNGFTSSSRGCSAEAVAGRCGAGLDWLVAGALLAPPALTCLSRLGVPTGLLLTASLGPVLKALALLGVLLLGWRLLRFRRWRDETAQVPRFLVCFLVMLAELTIENCVVWLVSASDLRKYEQVPGLQDNVEIAVRAAAGACPALAAALALPAATVLHFLAALLALAFSVLWDQVPYSGFGMFSRVVLTIAASRVLRMACFMCTVLPNPRPGCYSRRFPPVPATAWETVMAGYTTIRGFGGCNDLIFSGHGAFWVLAPLAFRTYYPAAPSRMLPAGLLAALRRRWLLLPAALQRVWRLLPGLRLRLSTAVLWLALTHASLRDVLDRQHYSVDMLLAVVVTWAVWDWLEWVYPAGRVALPRRPTGSPPDPLNPAVLALILVCLGVAGVIVIGGKA</sequence>
<keyword evidence="2" id="KW-0812">Transmembrane</keyword>
<dbReference type="EMBL" id="CM008962">
    <property type="protein sequence ID" value="PNW88520.1"/>
    <property type="molecule type" value="Genomic_DNA"/>
</dbReference>
<proteinExistence type="predicted"/>
<dbReference type="GeneID" id="5715414"/>
<dbReference type="ExpressionAtlas" id="A0A2K3E6V6">
    <property type="expression patterns" value="baseline and differential"/>
</dbReference>
<evidence type="ECO:0000313" key="3">
    <source>
        <dbReference type="EMBL" id="PNW88520.1"/>
    </source>
</evidence>
<dbReference type="Proteomes" id="UP000006906">
    <property type="component" value="Chromosome 1"/>
</dbReference>
<protein>
    <recommendedName>
        <fullName evidence="5">Sphingomyelin synthase-like domain-containing protein</fullName>
    </recommendedName>
</protein>
<dbReference type="KEGG" id="cre:CHLRE_01g033050v5"/>
<organism evidence="3 4">
    <name type="scientific">Chlamydomonas reinhardtii</name>
    <name type="common">Chlamydomonas smithii</name>
    <dbReference type="NCBI Taxonomy" id="3055"/>
    <lineage>
        <taxon>Eukaryota</taxon>
        <taxon>Viridiplantae</taxon>
        <taxon>Chlorophyta</taxon>
        <taxon>core chlorophytes</taxon>
        <taxon>Chlorophyceae</taxon>
        <taxon>CS clade</taxon>
        <taxon>Chlamydomonadales</taxon>
        <taxon>Chlamydomonadaceae</taxon>
        <taxon>Chlamydomonas</taxon>
    </lineage>
</organism>
<dbReference type="GO" id="GO:0046513">
    <property type="term" value="P:ceramide biosynthetic process"/>
    <property type="evidence" value="ECO:0000318"/>
    <property type="project" value="GO_Central"/>
</dbReference>
<feature type="transmembrane region" description="Helical" evidence="2">
    <location>
        <begin position="412"/>
        <end position="432"/>
    </location>
</feature>
<dbReference type="PaxDb" id="3055-EDP09348"/>
<feature type="transmembrane region" description="Helical" evidence="2">
    <location>
        <begin position="196"/>
        <end position="215"/>
    </location>
</feature>
<gene>
    <name evidence="3" type="ORF">CHLRE_01g033050v5</name>
</gene>
<keyword evidence="2" id="KW-0472">Membrane</keyword>
<feature type="transmembrane region" description="Helical" evidence="2">
    <location>
        <begin position="99"/>
        <end position="117"/>
    </location>
</feature>
<dbReference type="Gramene" id="PNW88520">
    <property type="protein sequence ID" value="PNW88520"/>
    <property type="gene ID" value="CHLRE_01g033050v5"/>
</dbReference>
<dbReference type="PANTHER" id="PTHR21290:SF25">
    <property type="entry name" value="SPHINGOMYELIN SYNTHASE-RELATED PROTEIN 1"/>
    <property type="match status" value="1"/>
</dbReference>
<dbReference type="FunCoup" id="A0A2K3E6V6">
    <property type="interactions" value="340"/>
</dbReference>
<feature type="transmembrane region" description="Helical" evidence="2">
    <location>
        <begin position="129"/>
        <end position="153"/>
    </location>
</feature>
<evidence type="ECO:0000256" key="1">
    <source>
        <dbReference type="SAM" id="MobiDB-lite"/>
    </source>
</evidence>
<evidence type="ECO:0008006" key="5">
    <source>
        <dbReference type="Google" id="ProtNLM"/>
    </source>
</evidence>
<dbReference type="RefSeq" id="XP_042928583.1">
    <property type="nucleotide sequence ID" value="XM_043058669.1"/>
</dbReference>
<dbReference type="OrthoDB" id="422827at2759"/>
<name>A0A2K3E6V6_CHLRE</name>
<dbReference type="STRING" id="3055.A0A2K3E6V6"/>
<dbReference type="GO" id="GO:0047493">
    <property type="term" value="F:ceramide cholinephosphotransferase activity"/>
    <property type="evidence" value="ECO:0000318"/>
    <property type="project" value="GO_Central"/>
</dbReference>
<dbReference type="AlphaFoldDB" id="A0A2K3E6V6"/>
<keyword evidence="4" id="KW-1185">Reference proteome</keyword>
<dbReference type="GO" id="GO:0005886">
    <property type="term" value="C:plasma membrane"/>
    <property type="evidence" value="ECO:0000318"/>
    <property type="project" value="GO_Central"/>
</dbReference>
<feature type="region of interest" description="Disordered" evidence="1">
    <location>
        <begin position="1"/>
        <end position="40"/>
    </location>
</feature>
<feature type="transmembrane region" description="Helical" evidence="2">
    <location>
        <begin position="372"/>
        <end position="392"/>
    </location>
</feature>
<dbReference type="GO" id="GO:0033188">
    <property type="term" value="F:sphingomyelin synthase activity"/>
    <property type="evidence" value="ECO:0000318"/>
    <property type="project" value="GO_Central"/>
</dbReference>
<dbReference type="OMA" id="TIENCVV"/>
<dbReference type="InParanoid" id="A0A2K3E6V6"/>